<comment type="subcellular location">
    <subcellularLocation>
        <location evidence="1">Cell membrane</location>
        <topology evidence="1">Multi-pass membrane protein</topology>
    </subcellularLocation>
</comment>
<dbReference type="Pfam" id="PF01943">
    <property type="entry name" value="Polysacc_synt"/>
    <property type="match status" value="1"/>
</dbReference>
<evidence type="ECO:0000256" key="1">
    <source>
        <dbReference type="ARBA" id="ARBA00004651"/>
    </source>
</evidence>
<feature type="transmembrane region" description="Helical" evidence="6">
    <location>
        <begin position="130"/>
        <end position="150"/>
    </location>
</feature>
<feature type="transmembrane region" description="Helical" evidence="6">
    <location>
        <begin position="363"/>
        <end position="383"/>
    </location>
</feature>
<gene>
    <name evidence="7" type="ORF">GAY98_19695</name>
</gene>
<protein>
    <submittedName>
        <fullName evidence="7">Oligosaccharide flippase family protein</fullName>
    </submittedName>
</protein>
<evidence type="ECO:0000256" key="2">
    <source>
        <dbReference type="ARBA" id="ARBA00022475"/>
    </source>
</evidence>
<comment type="caution">
    <text evidence="7">The sequence shown here is derived from an EMBL/GenBank/DDBJ whole genome shotgun (WGS) entry which is preliminary data.</text>
</comment>
<dbReference type="InterPro" id="IPR050833">
    <property type="entry name" value="Poly_Biosynth_Transport"/>
</dbReference>
<evidence type="ECO:0000256" key="6">
    <source>
        <dbReference type="SAM" id="Phobius"/>
    </source>
</evidence>
<reference evidence="7 8" key="1">
    <citation type="journal article" date="2019" name="Nat. Med.">
        <title>A library of human gut bacterial isolates paired with longitudinal multiomics data enables mechanistic microbiome research.</title>
        <authorList>
            <person name="Poyet M."/>
            <person name="Groussin M."/>
            <person name="Gibbons S.M."/>
            <person name="Avila-Pacheco J."/>
            <person name="Jiang X."/>
            <person name="Kearney S.M."/>
            <person name="Perrotta A.R."/>
            <person name="Berdy B."/>
            <person name="Zhao S."/>
            <person name="Lieberman T.D."/>
            <person name="Swanson P.K."/>
            <person name="Smith M."/>
            <person name="Roesemann S."/>
            <person name="Alexander J.E."/>
            <person name="Rich S.A."/>
            <person name="Livny J."/>
            <person name="Vlamakis H."/>
            <person name="Clish C."/>
            <person name="Bullock K."/>
            <person name="Deik A."/>
            <person name="Scott J."/>
            <person name="Pierce K.A."/>
            <person name="Xavier R.J."/>
            <person name="Alm E.J."/>
        </authorList>
    </citation>
    <scope>NUCLEOTIDE SEQUENCE [LARGE SCALE GENOMIC DNA]</scope>
    <source>
        <strain evidence="7 8">BIOML-A122</strain>
    </source>
</reference>
<dbReference type="GO" id="GO:0005886">
    <property type="term" value="C:plasma membrane"/>
    <property type="evidence" value="ECO:0007669"/>
    <property type="project" value="UniProtKB-SubCell"/>
</dbReference>
<keyword evidence="2" id="KW-1003">Cell membrane</keyword>
<evidence type="ECO:0000313" key="8">
    <source>
        <dbReference type="Proteomes" id="UP000469427"/>
    </source>
</evidence>
<evidence type="ECO:0000256" key="5">
    <source>
        <dbReference type="ARBA" id="ARBA00023136"/>
    </source>
</evidence>
<dbReference type="EMBL" id="WDBI01000041">
    <property type="protein sequence ID" value="KAB6523089.1"/>
    <property type="molecule type" value="Genomic_DNA"/>
</dbReference>
<dbReference type="AlphaFoldDB" id="A0A6I0ZRJ9"/>
<feature type="transmembrane region" description="Helical" evidence="6">
    <location>
        <begin position="389"/>
        <end position="413"/>
    </location>
</feature>
<evidence type="ECO:0000256" key="3">
    <source>
        <dbReference type="ARBA" id="ARBA00022692"/>
    </source>
</evidence>
<feature type="transmembrane region" description="Helical" evidence="6">
    <location>
        <begin position="157"/>
        <end position="178"/>
    </location>
</feature>
<dbReference type="InterPro" id="IPR002797">
    <property type="entry name" value="Polysacc_synth"/>
</dbReference>
<name>A0A6I0ZRJ9_PHOVU</name>
<feature type="transmembrane region" description="Helical" evidence="6">
    <location>
        <begin position="95"/>
        <end position="118"/>
    </location>
</feature>
<keyword evidence="4 6" id="KW-1133">Transmembrane helix</keyword>
<organism evidence="7 8">
    <name type="scientific">Phocaeicola vulgatus</name>
    <name type="common">Bacteroides vulgatus</name>
    <dbReference type="NCBI Taxonomy" id="821"/>
    <lineage>
        <taxon>Bacteria</taxon>
        <taxon>Pseudomonadati</taxon>
        <taxon>Bacteroidota</taxon>
        <taxon>Bacteroidia</taxon>
        <taxon>Bacteroidales</taxon>
        <taxon>Bacteroidaceae</taxon>
        <taxon>Phocaeicola</taxon>
    </lineage>
</organism>
<accession>A0A6I0ZRJ9</accession>
<feature type="transmembrane region" description="Helical" evidence="6">
    <location>
        <begin position="294"/>
        <end position="316"/>
    </location>
</feature>
<sequence length="419" mass="46841">MTVKELIHSKLFHDSFWTILGNALGKGLTVLGGIIIASLLGKEIFGEYGLLRNTLLLIAIFSTMGLGYTSTIYVAKYRQNDESLLYSLINNILKITLAFSTLIALFVFIFSSHIAIYLEDVSLTIGLQCLSIIIIFNALTSSQIGILAGFKLFKETAYINILSGICNFILSICLTYIWGFNGALGALLLSQIFNCALNHYILRKQLAVLNRNGKAPLKSILRQSFPIALQEMSLSITHWLGSILLLKLTNYGEVGLYSAASQWAAVILFIPITLRNVVLSHLSSDQNKEQHNRLLYSMMGIYALSTFIPSTLVVLSSNCITQFYGETFYGLSSVLAVCCYTTVFNSIYNVFSSEFMSRNRNWLMYAITIFRDICILIGIYTFVEVFKMTGAFSMGLSALCMNFVTIIACTYFFKRINKE</sequence>
<evidence type="ECO:0000256" key="4">
    <source>
        <dbReference type="ARBA" id="ARBA00022989"/>
    </source>
</evidence>
<keyword evidence="5 6" id="KW-0472">Membrane</keyword>
<evidence type="ECO:0000313" key="7">
    <source>
        <dbReference type="EMBL" id="KAB6523089.1"/>
    </source>
</evidence>
<feature type="transmembrane region" description="Helical" evidence="6">
    <location>
        <begin position="16"/>
        <end position="40"/>
    </location>
</feature>
<dbReference type="PANTHER" id="PTHR30250:SF11">
    <property type="entry name" value="O-ANTIGEN TRANSPORTER-RELATED"/>
    <property type="match status" value="1"/>
</dbReference>
<feature type="transmembrane region" description="Helical" evidence="6">
    <location>
        <begin position="254"/>
        <end position="274"/>
    </location>
</feature>
<feature type="transmembrane region" description="Helical" evidence="6">
    <location>
        <begin position="328"/>
        <end position="351"/>
    </location>
</feature>
<dbReference type="RefSeq" id="WP_087339207.1">
    <property type="nucleotide sequence ID" value="NZ_JAQDMD010000042.1"/>
</dbReference>
<dbReference type="PANTHER" id="PTHR30250">
    <property type="entry name" value="PST FAMILY PREDICTED COLANIC ACID TRANSPORTER"/>
    <property type="match status" value="1"/>
</dbReference>
<proteinExistence type="predicted"/>
<keyword evidence="3 6" id="KW-0812">Transmembrane</keyword>
<feature type="transmembrane region" description="Helical" evidence="6">
    <location>
        <begin position="55"/>
        <end position="75"/>
    </location>
</feature>
<dbReference type="Proteomes" id="UP000469427">
    <property type="component" value="Unassembled WGS sequence"/>
</dbReference>